<accession>A0A348AZK2</accession>
<evidence type="ECO:0000313" key="2">
    <source>
        <dbReference type="EMBL" id="BBD33994.1"/>
    </source>
</evidence>
<name>A0A348AZK2_9POTV</name>
<evidence type="ECO:0000313" key="3">
    <source>
        <dbReference type="Proteomes" id="UP000500935"/>
    </source>
</evidence>
<keyword evidence="3" id="KW-1185">Reference proteome</keyword>
<organism evidence="2 3">
    <name type="scientific">Gomphocarpus mosaic virus</name>
    <dbReference type="NCBI Taxonomy" id="1972994"/>
    <lineage>
        <taxon>Viruses</taxon>
        <taxon>Riboviria</taxon>
        <taxon>Orthornavirae</taxon>
        <taxon>Pisuviricota</taxon>
        <taxon>Stelpaviricetes</taxon>
        <taxon>Patatavirales</taxon>
        <taxon>Potyviridae</taxon>
        <taxon>Potyvirus</taxon>
        <taxon>Potyvirus gomphocarphi</taxon>
    </lineage>
</organism>
<reference evidence="3" key="1">
    <citation type="journal article" date="2018" name="Arch. Virol.">
        <title>Gomphocarpus mosaic virus, a distinctive member of the genus Potyvirus.</title>
        <authorList>
            <person name="Chang T.-K."/>
            <person name="Chen Y.-K."/>
        </authorList>
    </citation>
    <scope>NUCLEOTIDE SEQUENCE [LARGE SCALE GENOMIC DNA]</scope>
</reference>
<protein>
    <submittedName>
        <fullName evidence="2">PIPO protein</fullName>
    </submittedName>
</protein>
<sequence>MGKNLRSKVAQGMARARLVGKILFNKALLQTQEVFFRCFAKRKWRRGRSQVRNIIQLVLWKDQGSPQWNKKVHWPTGRKRCKHNQADGCQ</sequence>
<feature type="region of interest" description="Disordered" evidence="1">
    <location>
        <begin position="69"/>
        <end position="90"/>
    </location>
</feature>
<dbReference type="EMBL" id="LC228573">
    <property type="protein sequence ID" value="BBD33994.1"/>
    <property type="molecule type" value="Genomic_RNA"/>
</dbReference>
<proteinExistence type="predicted"/>
<dbReference type="GeneID" id="65101972"/>
<dbReference type="Proteomes" id="UP000500935">
    <property type="component" value="Segment"/>
</dbReference>
<dbReference type="RefSeq" id="YP_010086752.1">
    <property type="nucleotide sequence ID" value="NC_055470.1"/>
</dbReference>
<feature type="compositionally biased region" description="Basic residues" evidence="1">
    <location>
        <begin position="70"/>
        <end position="83"/>
    </location>
</feature>
<evidence type="ECO:0000256" key="1">
    <source>
        <dbReference type="SAM" id="MobiDB-lite"/>
    </source>
</evidence>
<dbReference type="KEGG" id="vg:65101972"/>
<gene>
    <name evidence="2" type="primary">PIPO</name>
</gene>